<dbReference type="PANTHER" id="PTHR30273:SF2">
    <property type="entry name" value="PROTEIN FECR"/>
    <property type="match status" value="1"/>
</dbReference>
<evidence type="ECO:0000259" key="1">
    <source>
        <dbReference type="Pfam" id="PF04773"/>
    </source>
</evidence>
<organism evidence="3 4">
    <name type="scientific">Comamonas terrigena</name>
    <dbReference type="NCBI Taxonomy" id="32013"/>
    <lineage>
        <taxon>Bacteria</taxon>
        <taxon>Pseudomonadati</taxon>
        <taxon>Pseudomonadota</taxon>
        <taxon>Betaproteobacteria</taxon>
        <taxon>Burkholderiales</taxon>
        <taxon>Comamonadaceae</taxon>
        <taxon>Comamonas</taxon>
    </lineage>
</organism>
<dbReference type="STRING" id="1219032.GCA_001515545_02533"/>
<reference evidence="4" key="1">
    <citation type="submission" date="2017-09" db="EMBL/GenBank/DDBJ databases">
        <title>FDA dAtabase for Regulatory Grade micrObial Sequences (FDA-ARGOS): Supporting development and validation of Infectious Disease Dx tests.</title>
        <authorList>
            <person name="Minogue T."/>
            <person name="Wolcott M."/>
            <person name="Wasieloski L."/>
            <person name="Aguilar W."/>
            <person name="Moore D."/>
            <person name="Tallon L."/>
            <person name="Sadzewicz L."/>
            <person name="Ott S."/>
            <person name="Zhao X."/>
            <person name="Nagaraj S."/>
            <person name="Vavikolanu K."/>
            <person name="Aluvathingal J."/>
            <person name="Nadendla S."/>
            <person name="Sichtig H."/>
        </authorList>
    </citation>
    <scope>NUCLEOTIDE SEQUENCE [LARGE SCALE GENOMIC DNA]</scope>
    <source>
        <strain evidence="4">FDAARGOS_394</strain>
    </source>
</reference>
<dbReference type="Pfam" id="PF16220">
    <property type="entry name" value="DUF4880"/>
    <property type="match status" value="1"/>
</dbReference>
<dbReference type="InterPro" id="IPR032623">
    <property type="entry name" value="FecR_N"/>
</dbReference>
<name>A0A2A7UR45_COMTR</name>
<accession>A0A2A7UR45</accession>
<dbReference type="Pfam" id="PF04773">
    <property type="entry name" value="FecR"/>
    <property type="match status" value="1"/>
</dbReference>
<dbReference type="InterPro" id="IPR006860">
    <property type="entry name" value="FecR"/>
</dbReference>
<dbReference type="GeneID" id="80799588"/>
<evidence type="ECO:0008006" key="5">
    <source>
        <dbReference type="Google" id="ProtNLM"/>
    </source>
</evidence>
<proteinExistence type="predicted"/>
<evidence type="ECO:0000313" key="3">
    <source>
        <dbReference type="EMBL" id="PEH87743.1"/>
    </source>
</evidence>
<feature type="domain" description="FecR N-terminal" evidence="2">
    <location>
        <begin position="20"/>
        <end position="64"/>
    </location>
</feature>
<evidence type="ECO:0000259" key="2">
    <source>
        <dbReference type="Pfam" id="PF16220"/>
    </source>
</evidence>
<dbReference type="RefSeq" id="WP_083520485.1">
    <property type="nucleotide sequence ID" value="NZ_PDEA01000001.1"/>
</dbReference>
<dbReference type="EMBL" id="PDEA01000001">
    <property type="protein sequence ID" value="PEH87743.1"/>
    <property type="molecule type" value="Genomic_DNA"/>
</dbReference>
<keyword evidence="4" id="KW-1185">Reference proteome</keyword>
<dbReference type="PIRSF" id="PIRSF018266">
    <property type="entry name" value="FecR"/>
    <property type="match status" value="1"/>
</dbReference>
<dbReference type="Proteomes" id="UP000220246">
    <property type="component" value="Unassembled WGS sequence"/>
</dbReference>
<protein>
    <recommendedName>
        <fullName evidence="5">Iron dicitrate transport regulator FecR</fullName>
    </recommendedName>
</protein>
<dbReference type="GO" id="GO:0016989">
    <property type="term" value="F:sigma factor antagonist activity"/>
    <property type="evidence" value="ECO:0007669"/>
    <property type="project" value="TreeGrafter"/>
</dbReference>
<dbReference type="OrthoDB" id="1100567at2"/>
<gene>
    <name evidence="3" type="ORF">CRM82_03190</name>
</gene>
<dbReference type="Gene3D" id="2.60.120.1440">
    <property type="match status" value="1"/>
</dbReference>
<dbReference type="InterPro" id="IPR012373">
    <property type="entry name" value="Ferrdict_sens_TM"/>
</dbReference>
<feature type="domain" description="FecR protein" evidence="1">
    <location>
        <begin position="128"/>
        <end position="228"/>
    </location>
</feature>
<evidence type="ECO:0000313" key="4">
    <source>
        <dbReference type="Proteomes" id="UP000220246"/>
    </source>
</evidence>
<comment type="caution">
    <text evidence="3">The sequence shown here is derived from an EMBL/GenBank/DDBJ whole genome shotgun (WGS) entry which is preliminary data.</text>
</comment>
<dbReference type="AlphaFoldDB" id="A0A2A7UR45"/>
<sequence>MDQPAPPPPATATIPPAVARAAVHWLLTLDDDSAPPSERTRQQWQRWLQADPLHAQAWQRIATLDAQWQQQLLHGLPASVARQALTASGHGRRHALRLALLLTAGTGGLLAWQQSGLGQPHWQRLAADLATATGEQRSRELADGTRLWLNTATAVNLHYSATERLIVLRAGEILVHSAPDNTPDATTGQPRPLRVRTAEGLVRAIGTRFTVRQHAQHTSVAVLEGAVELRPAQAPQDALRLEAGEQATLGRSQAGPATPLAEGAGAWHDGMLVVNDMPLPDFLAELSRYRSGLLRCAPDAAGLRVSGAYPLADTDRVLNALTRALPVQLQARTRWWVTVERRS</sequence>
<dbReference type="PANTHER" id="PTHR30273">
    <property type="entry name" value="PERIPLASMIC SIGNAL SENSOR AND SIGMA FACTOR ACTIVATOR FECR-RELATED"/>
    <property type="match status" value="1"/>
</dbReference>